<evidence type="ECO:0000313" key="7">
    <source>
        <dbReference type="EMBL" id="OEU11370.1"/>
    </source>
</evidence>
<feature type="transmembrane region" description="Helical" evidence="5">
    <location>
        <begin position="122"/>
        <end position="144"/>
    </location>
</feature>
<sequence>MTSSTNTRSSSSSRSRSSSSTIFDRYPILNGIGGLSHGSFFRIQDSSVLQEQERGQGGRGPTSESLAPQLYKIMIGESFIYSPNLTWLIMSVYNANNTNTTNVHVVQLQPQLQDVIILLDRIYINLFLALSYITFWHCALYFWGYCNRPFVSNRIYNIHKVLHNIFYTVLGIFQWTIVEGMFIYLYKSKKLPYCTTTITTNDNSTENWNWNWNILFQTLILSILVPSYRDIHFYFTHRFIHIRCLYKYIHSVHHRNTDIEPFAGLAMHPIEHLYYFTCYGPLLILPTLFQFKLHPFLLFWMGMHVIITPAASHSGYEDHFSADILHYLHHRYCECNYSAGINFDSYFGTYRNTLAVPQKQLTFKVVVEEEEETTTATATKLPPAPPADPKSTLIGWYYPEHIEYQLDPNSGKITMRSSMMVIYSIPFGPLLWAFILGIWTAPTRISWRKMFLAPFDKDSTFSLVLHFGLGFILGVLPISYLLYLHLI</sequence>
<dbReference type="GO" id="GO:0008610">
    <property type="term" value="P:lipid biosynthetic process"/>
    <property type="evidence" value="ECO:0007669"/>
    <property type="project" value="InterPro"/>
</dbReference>
<dbReference type="InParanoid" id="A0A1E7EZD8"/>
<keyword evidence="8" id="KW-1185">Reference proteome</keyword>
<dbReference type="GO" id="GO:0016020">
    <property type="term" value="C:membrane"/>
    <property type="evidence" value="ECO:0007669"/>
    <property type="project" value="UniProtKB-SubCell"/>
</dbReference>
<gene>
    <name evidence="7" type="ORF">FRACYDRAFT_263549</name>
</gene>
<evidence type="ECO:0000313" key="8">
    <source>
        <dbReference type="Proteomes" id="UP000095751"/>
    </source>
</evidence>
<name>A0A1E7EZD8_9STRA</name>
<feature type="transmembrane region" description="Helical" evidence="5">
    <location>
        <begin position="165"/>
        <end position="186"/>
    </location>
</feature>
<dbReference type="GO" id="GO:0005506">
    <property type="term" value="F:iron ion binding"/>
    <property type="evidence" value="ECO:0007669"/>
    <property type="project" value="InterPro"/>
</dbReference>
<keyword evidence="4 5" id="KW-0472">Membrane</keyword>
<feature type="transmembrane region" description="Helical" evidence="5">
    <location>
        <begin position="420"/>
        <end position="441"/>
    </location>
</feature>
<dbReference type="Proteomes" id="UP000095751">
    <property type="component" value="Unassembled WGS sequence"/>
</dbReference>
<dbReference type="InterPro" id="IPR006694">
    <property type="entry name" value="Fatty_acid_hydroxylase"/>
</dbReference>
<feature type="domain" description="Fatty acid hydroxylase" evidence="6">
    <location>
        <begin position="228"/>
        <end position="349"/>
    </location>
</feature>
<comment type="subcellular location">
    <subcellularLocation>
        <location evidence="1">Membrane</location>
    </subcellularLocation>
</comment>
<organism evidence="7 8">
    <name type="scientific">Fragilariopsis cylindrus CCMP1102</name>
    <dbReference type="NCBI Taxonomy" id="635003"/>
    <lineage>
        <taxon>Eukaryota</taxon>
        <taxon>Sar</taxon>
        <taxon>Stramenopiles</taxon>
        <taxon>Ochrophyta</taxon>
        <taxon>Bacillariophyta</taxon>
        <taxon>Bacillariophyceae</taxon>
        <taxon>Bacillariophycidae</taxon>
        <taxon>Bacillariales</taxon>
        <taxon>Bacillariaceae</taxon>
        <taxon>Fragilariopsis</taxon>
    </lineage>
</organism>
<keyword evidence="2 5" id="KW-0812">Transmembrane</keyword>
<evidence type="ECO:0000256" key="4">
    <source>
        <dbReference type="ARBA" id="ARBA00023136"/>
    </source>
</evidence>
<proteinExistence type="predicted"/>
<dbReference type="KEGG" id="fcy:FRACYDRAFT_263549"/>
<dbReference type="OrthoDB" id="199349at2759"/>
<keyword evidence="3 5" id="KW-1133">Transmembrane helix</keyword>
<evidence type="ECO:0000259" key="6">
    <source>
        <dbReference type="Pfam" id="PF04116"/>
    </source>
</evidence>
<evidence type="ECO:0000256" key="2">
    <source>
        <dbReference type="ARBA" id="ARBA00022692"/>
    </source>
</evidence>
<reference evidence="7 8" key="1">
    <citation type="submission" date="2016-09" db="EMBL/GenBank/DDBJ databases">
        <title>Extensive genetic diversity and differential bi-allelic expression allows diatom success in the polar Southern Ocean.</title>
        <authorList>
            <consortium name="DOE Joint Genome Institute"/>
            <person name="Mock T."/>
            <person name="Otillar R.P."/>
            <person name="Strauss J."/>
            <person name="Dupont C."/>
            <person name="Frickenhaus S."/>
            <person name="Maumus F."/>
            <person name="Mcmullan M."/>
            <person name="Sanges R."/>
            <person name="Schmutz J."/>
            <person name="Toseland A."/>
            <person name="Valas R."/>
            <person name="Veluchamy A."/>
            <person name="Ward B.J."/>
            <person name="Allen A."/>
            <person name="Barry K."/>
            <person name="Falciatore A."/>
            <person name="Ferrante M."/>
            <person name="Fortunato A.E."/>
            <person name="Gloeckner G."/>
            <person name="Gruber A."/>
            <person name="Hipkin R."/>
            <person name="Janech M."/>
            <person name="Kroth P."/>
            <person name="Leese F."/>
            <person name="Lindquist E."/>
            <person name="Lyon B.R."/>
            <person name="Martin J."/>
            <person name="Mayer C."/>
            <person name="Parker M."/>
            <person name="Quesneville H."/>
            <person name="Raymond J."/>
            <person name="Uhlig C."/>
            <person name="Valentin K.U."/>
            <person name="Worden A.Z."/>
            <person name="Armbrust E.V."/>
            <person name="Bowler C."/>
            <person name="Green B."/>
            <person name="Moulton V."/>
            <person name="Van Oosterhout C."/>
            <person name="Grigoriev I."/>
        </authorList>
    </citation>
    <scope>NUCLEOTIDE SEQUENCE [LARGE SCALE GENOMIC DNA]</scope>
    <source>
        <strain evidence="7 8">CCMP1102</strain>
    </source>
</reference>
<evidence type="ECO:0000256" key="1">
    <source>
        <dbReference type="ARBA" id="ARBA00004370"/>
    </source>
</evidence>
<evidence type="ECO:0000256" key="3">
    <source>
        <dbReference type="ARBA" id="ARBA00022989"/>
    </source>
</evidence>
<dbReference type="InterPro" id="IPR050307">
    <property type="entry name" value="Sterol_Desaturase_Related"/>
</dbReference>
<accession>A0A1E7EZD8</accession>
<evidence type="ECO:0000256" key="5">
    <source>
        <dbReference type="SAM" id="Phobius"/>
    </source>
</evidence>
<dbReference type="EMBL" id="KV784368">
    <property type="protein sequence ID" value="OEU11370.1"/>
    <property type="molecule type" value="Genomic_DNA"/>
</dbReference>
<dbReference type="GO" id="GO:0016491">
    <property type="term" value="F:oxidoreductase activity"/>
    <property type="evidence" value="ECO:0007669"/>
    <property type="project" value="InterPro"/>
</dbReference>
<dbReference type="AlphaFoldDB" id="A0A1E7EZD8"/>
<dbReference type="Pfam" id="PF04116">
    <property type="entry name" value="FA_hydroxylase"/>
    <property type="match status" value="1"/>
</dbReference>
<protein>
    <recommendedName>
        <fullName evidence="6">Fatty acid hydroxylase domain-containing protein</fullName>
    </recommendedName>
</protein>
<feature type="transmembrane region" description="Helical" evidence="5">
    <location>
        <begin position="461"/>
        <end position="483"/>
    </location>
</feature>
<dbReference type="PANTHER" id="PTHR11863">
    <property type="entry name" value="STEROL DESATURASE"/>
    <property type="match status" value="1"/>
</dbReference>